<feature type="region of interest" description="Disordered" evidence="7">
    <location>
        <begin position="583"/>
        <end position="634"/>
    </location>
</feature>
<keyword evidence="10" id="KW-1185">Reference proteome</keyword>
<dbReference type="PANTHER" id="PTHR37937">
    <property type="entry name" value="CONJUGATIVE TRANSFER: DNA TRANSPORT"/>
    <property type="match status" value="1"/>
</dbReference>
<reference evidence="10" key="1">
    <citation type="submission" date="2017-01" db="EMBL/GenBank/DDBJ databases">
        <authorList>
            <person name="Varghese N."/>
            <person name="Submissions S."/>
        </authorList>
    </citation>
    <scope>NUCLEOTIDE SEQUENCE [LARGE SCALE GENOMIC DNA]</scope>
    <source>
        <strain evidence="10">DSM 18017</strain>
    </source>
</reference>
<dbReference type="InterPro" id="IPR003688">
    <property type="entry name" value="TraG/VirD4"/>
</dbReference>
<comment type="similarity">
    <text evidence="2">Belongs to the VirD4/TraG family.</text>
</comment>
<dbReference type="InterPro" id="IPR027417">
    <property type="entry name" value="P-loop_NTPase"/>
</dbReference>
<evidence type="ECO:0000256" key="6">
    <source>
        <dbReference type="ARBA" id="ARBA00023136"/>
    </source>
</evidence>
<gene>
    <name evidence="9" type="ORF">SAMN05421786_10595</name>
</gene>
<evidence type="ECO:0000256" key="4">
    <source>
        <dbReference type="ARBA" id="ARBA00022692"/>
    </source>
</evidence>
<dbReference type="Proteomes" id="UP000186744">
    <property type="component" value="Unassembled WGS sequence"/>
</dbReference>
<keyword evidence="3" id="KW-1003">Cell membrane</keyword>
<evidence type="ECO:0000313" key="10">
    <source>
        <dbReference type="Proteomes" id="UP000186744"/>
    </source>
</evidence>
<sequence length="634" mass="71713">MEKDPILMIKFIIVAMSLFLLYVLGMKIIGINSFLFNISQHGFSVVVSPEASFLARLKFLVVGICFGYAELLYILIQFWVIKSLIPPLKTPFNFYKKLIFYPFGLINKQFTGFSLLKGSKKKFQGLTLQTKKRTVQIPNPFRGILVIGGPGAGKSESFAVPFIRELAQKQFSGICYDFKYPALANDIELFYSDSGIKHYVLNFNDSLKSHRCNPLNPKYLPHSAYAREYASAITKNLMKESIKKEDFWSRSATDLLTACIWFLKKEYPKYCDLPHTLALIATNHTDLIALLSSNSETRAMILSLATALESEANSQLAGVVGSLQGAVAQINTPEFMYIFGGEDFDLNINNPDNPIVLTVGNNPSIATTLAPLCSLVISVAAKQLNQRRKHHSFVLLDEFPTVFINDIQTLPNTGRSNKIASMFFCQDLSQLTDGYTKEKADVLFASCLNHFYGQVSSSHTADILSKQFGKKDQYFESNNTSRHFLNPFKRNVGQSRSVQERDVFRNSAFMELPVGEFIGRVAESSEAYIHEKFLPVKRKQLAYQIDSQFKNQPDFVITDYYEKVRDEVNEIISLFKGEINKNESKQDLSRQMNPAPDNSSEEFSGINIIEDEETNSSAELDENERNFKFSSRSL</sequence>
<feature type="compositionally biased region" description="Polar residues" evidence="7">
    <location>
        <begin position="589"/>
        <end position="602"/>
    </location>
</feature>
<evidence type="ECO:0000256" key="5">
    <source>
        <dbReference type="ARBA" id="ARBA00022989"/>
    </source>
</evidence>
<keyword evidence="4 8" id="KW-0812">Transmembrane</keyword>
<keyword evidence="6 8" id="KW-0472">Membrane</keyword>
<feature type="transmembrane region" description="Helical" evidence="8">
    <location>
        <begin position="6"/>
        <end position="24"/>
    </location>
</feature>
<dbReference type="CDD" id="cd01127">
    <property type="entry name" value="TrwB_TraG_TraD_VirD4"/>
    <property type="match status" value="2"/>
</dbReference>
<evidence type="ECO:0000256" key="7">
    <source>
        <dbReference type="SAM" id="MobiDB-lite"/>
    </source>
</evidence>
<dbReference type="RefSeq" id="WP_076552748.1">
    <property type="nucleotide sequence ID" value="NZ_FTOL01000005.1"/>
</dbReference>
<dbReference type="Gene3D" id="3.40.50.300">
    <property type="entry name" value="P-loop containing nucleotide triphosphate hydrolases"/>
    <property type="match status" value="1"/>
</dbReference>
<dbReference type="EMBL" id="FTOL01000005">
    <property type="protein sequence ID" value="SIT08825.1"/>
    <property type="molecule type" value="Genomic_DNA"/>
</dbReference>
<evidence type="ECO:0000256" key="8">
    <source>
        <dbReference type="SAM" id="Phobius"/>
    </source>
</evidence>
<dbReference type="GO" id="GO:0005886">
    <property type="term" value="C:plasma membrane"/>
    <property type="evidence" value="ECO:0007669"/>
    <property type="project" value="UniProtKB-SubCell"/>
</dbReference>
<feature type="compositionally biased region" description="Acidic residues" evidence="7">
    <location>
        <begin position="609"/>
        <end position="622"/>
    </location>
</feature>
<evidence type="ECO:0000256" key="2">
    <source>
        <dbReference type="ARBA" id="ARBA00008806"/>
    </source>
</evidence>
<accession>A0A1N7PDW1</accession>
<comment type="subcellular location">
    <subcellularLocation>
        <location evidence="1">Cell membrane</location>
        <topology evidence="1">Multi-pass membrane protein</topology>
    </subcellularLocation>
</comment>
<dbReference type="PANTHER" id="PTHR37937:SF1">
    <property type="entry name" value="CONJUGATIVE TRANSFER: DNA TRANSPORT"/>
    <property type="match status" value="1"/>
</dbReference>
<dbReference type="AlphaFoldDB" id="A0A1N7PDW1"/>
<protein>
    <submittedName>
        <fullName evidence="9">Type IV secretory system Conjugative DNA transfer</fullName>
    </submittedName>
</protein>
<feature type="transmembrane region" description="Helical" evidence="8">
    <location>
        <begin position="59"/>
        <end position="79"/>
    </location>
</feature>
<evidence type="ECO:0000256" key="1">
    <source>
        <dbReference type="ARBA" id="ARBA00004651"/>
    </source>
</evidence>
<evidence type="ECO:0000313" key="9">
    <source>
        <dbReference type="EMBL" id="SIT08825.1"/>
    </source>
</evidence>
<keyword evidence="5 8" id="KW-1133">Transmembrane helix</keyword>
<evidence type="ECO:0000256" key="3">
    <source>
        <dbReference type="ARBA" id="ARBA00022475"/>
    </source>
</evidence>
<name>A0A1N7PDW1_9FLAO</name>
<organism evidence="9 10">
    <name type="scientific">Chryseobacterium ureilyticum</name>
    <dbReference type="NCBI Taxonomy" id="373668"/>
    <lineage>
        <taxon>Bacteria</taxon>
        <taxon>Pseudomonadati</taxon>
        <taxon>Bacteroidota</taxon>
        <taxon>Flavobacteriia</taxon>
        <taxon>Flavobacteriales</taxon>
        <taxon>Weeksellaceae</taxon>
        <taxon>Chryseobacterium group</taxon>
        <taxon>Chryseobacterium</taxon>
    </lineage>
</organism>
<dbReference type="Pfam" id="PF02534">
    <property type="entry name" value="T4SS-DNA_transf"/>
    <property type="match status" value="1"/>
</dbReference>
<dbReference type="InterPro" id="IPR051539">
    <property type="entry name" value="T4SS-coupling_protein"/>
</dbReference>
<dbReference type="SUPFAM" id="SSF52540">
    <property type="entry name" value="P-loop containing nucleoside triphosphate hydrolases"/>
    <property type="match status" value="1"/>
</dbReference>
<dbReference type="OrthoDB" id="102453at2"/>
<proteinExistence type="inferred from homology"/>
<dbReference type="STRING" id="373668.SAMN05421786_10595"/>